<comment type="caution">
    <text evidence="1">The sequence shown here is derived from an EMBL/GenBank/DDBJ whole genome shotgun (WGS) entry which is preliminary data.</text>
</comment>
<sequence>MSEQIPFWMDSVGRGWHPLLRRLHEQLIAVNPDYQVRQLKEKWGMLRIYLATGLQRGDFIETGRLPDEQESQRMAREDDEARRLVRAAEEESGRICESCGEPGEARKERWIKTLCDDCHTARQARCGRPGS</sequence>
<dbReference type="EMBL" id="BAAARW010000011">
    <property type="protein sequence ID" value="GAA2415987.1"/>
    <property type="molecule type" value="Genomic_DNA"/>
</dbReference>
<name>A0ABN3IXA6_9ACTN</name>
<protein>
    <recommendedName>
        <fullName evidence="3">DksA C4-type domain-containing protein</fullName>
    </recommendedName>
</protein>
<organism evidence="1 2">
    <name type="scientific">Actinomadura vinacea</name>
    <dbReference type="NCBI Taxonomy" id="115336"/>
    <lineage>
        <taxon>Bacteria</taxon>
        <taxon>Bacillati</taxon>
        <taxon>Actinomycetota</taxon>
        <taxon>Actinomycetes</taxon>
        <taxon>Streptosporangiales</taxon>
        <taxon>Thermomonosporaceae</taxon>
        <taxon>Actinomadura</taxon>
    </lineage>
</organism>
<gene>
    <name evidence="1" type="ORF">GCM10010191_27950</name>
</gene>
<reference evidence="1 2" key="1">
    <citation type="journal article" date="2019" name="Int. J. Syst. Evol. Microbiol.">
        <title>The Global Catalogue of Microorganisms (GCM) 10K type strain sequencing project: providing services to taxonomists for standard genome sequencing and annotation.</title>
        <authorList>
            <consortium name="The Broad Institute Genomics Platform"/>
            <consortium name="The Broad Institute Genome Sequencing Center for Infectious Disease"/>
            <person name="Wu L."/>
            <person name="Ma J."/>
        </authorList>
    </citation>
    <scope>NUCLEOTIDE SEQUENCE [LARGE SCALE GENOMIC DNA]</scope>
    <source>
        <strain evidence="1 2">JCM 3325</strain>
    </source>
</reference>
<keyword evidence="2" id="KW-1185">Reference proteome</keyword>
<evidence type="ECO:0008006" key="3">
    <source>
        <dbReference type="Google" id="ProtNLM"/>
    </source>
</evidence>
<dbReference type="Proteomes" id="UP001501231">
    <property type="component" value="Unassembled WGS sequence"/>
</dbReference>
<evidence type="ECO:0000313" key="2">
    <source>
        <dbReference type="Proteomes" id="UP001501231"/>
    </source>
</evidence>
<accession>A0ABN3IXA6</accession>
<proteinExistence type="predicted"/>
<evidence type="ECO:0000313" key="1">
    <source>
        <dbReference type="EMBL" id="GAA2415987.1"/>
    </source>
</evidence>